<evidence type="ECO:0000313" key="2">
    <source>
        <dbReference type="EMBL" id="CAB3745520.1"/>
    </source>
</evidence>
<evidence type="ECO:0008006" key="4">
    <source>
        <dbReference type="Google" id="ProtNLM"/>
    </source>
</evidence>
<name>A0A6J5CWK3_9BURK</name>
<dbReference type="EMBL" id="CADIKC010000023">
    <property type="protein sequence ID" value="CAB3745520.1"/>
    <property type="molecule type" value="Genomic_DNA"/>
</dbReference>
<proteinExistence type="predicted"/>
<protein>
    <recommendedName>
        <fullName evidence="4">Phenol degradation protein meta</fullName>
    </recommendedName>
</protein>
<dbReference type="Proteomes" id="UP000494255">
    <property type="component" value="Unassembled WGS sequence"/>
</dbReference>
<gene>
    <name evidence="2" type="ORF">LMG24238_07650</name>
</gene>
<keyword evidence="3" id="KW-1185">Reference proteome</keyword>
<feature type="chain" id="PRO_5026914223" description="Phenol degradation protein meta" evidence="1">
    <location>
        <begin position="27"/>
        <end position="298"/>
    </location>
</feature>
<feature type="signal peptide" evidence="1">
    <location>
        <begin position="1"/>
        <end position="26"/>
    </location>
</feature>
<evidence type="ECO:0000313" key="3">
    <source>
        <dbReference type="Proteomes" id="UP000494255"/>
    </source>
</evidence>
<organism evidence="2 3">
    <name type="scientific">Paraburkholderia sediminicola</name>
    <dbReference type="NCBI Taxonomy" id="458836"/>
    <lineage>
        <taxon>Bacteria</taxon>
        <taxon>Pseudomonadati</taxon>
        <taxon>Pseudomonadota</taxon>
        <taxon>Betaproteobacteria</taxon>
        <taxon>Burkholderiales</taxon>
        <taxon>Burkholderiaceae</taxon>
        <taxon>Paraburkholderia</taxon>
    </lineage>
</organism>
<dbReference type="Pfam" id="PF13557">
    <property type="entry name" value="Phenol_MetA_deg"/>
    <property type="match status" value="1"/>
</dbReference>
<dbReference type="RefSeq" id="WP_175054997.1">
    <property type="nucleotide sequence ID" value="NZ_CADIKC010000023.1"/>
</dbReference>
<reference evidence="2 3" key="1">
    <citation type="submission" date="2020-04" db="EMBL/GenBank/DDBJ databases">
        <authorList>
            <person name="De Canck E."/>
        </authorList>
    </citation>
    <scope>NUCLEOTIDE SEQUENCE [LARGE SCALE GENOMIC DNA]</scope>
    <source>
        <strain evidence="2 3">LMG 24238</strain>
    </source>
</reference>
<evidence type="ECO:0000256" key="1">
    <source>
        <dbReference type="SAM" id="SignalP"/>
    </source>
</evidence>
<keyword evidence="1" id="KW-0732">Signal</keyword>
<sequence length="298" mass="31648">MIKAGIKLSAAVVACVCVGCIGNASATELGMTSYPLGVNTLLGGTYPAPGTTWFENYFQVYRATSFTNASGANAVPGFQANVVVDSLRFVHGWDLRIGPFGLASTLSAPVIDANVRTMFSSQNRIGVGNIALEPIDLTWSLAGGAVVGYATAIAFVPTGSNVSNNFYSFTPLVAATWFPNRDVDVSLTVGTEFHTTNSTTSYRSGSLAFLEYGIDWHAFKSVPKLMIGMGGYAATQFSDDTVKGVSVQDGMRQQVVSIGPQITYGGENGGVSLKWQHEFVAKNRPAGDRIWVQALIPF</sequence>
<dbReference type="InterPro" id="IPR025737">
    <property type="entry name" value="FApF"/>
</dbReference>
<accession>A0A6J5CWK3</accession>
<dbReference type="GeneID" id="97046187"/>
<dbReference type="AlphaFoldDB" id="A0A6J5CWK3"/>